<dbReference type="OrthoDB" id="9783157at2"/>
<dbReference type="EMBL" id="PTJC01000005">
    <property type="protein sequence ID" value="PPK88794.1"/>
    <property type="molecule type" value="Genomic_DNA"/>
</dbReference>
<evidence type="ECO:0008006" key="4">
    <source>
        <dbReference type="Google" id="ProtNLM"/>
    </source>
</evidence>
<comment type="similarity">
    <text evidence="1">Belongs to the metallo-dependent hydrolases superfamily.</text>
</comment>
<dbReference type="InterPro" id="IPR012022">
    <property type="entry name" value="UCP005295"/>
</dbReference>
<dbReference type="CDD" id="cd01310">
    <property type="entry name" value="TatD_DNAse"/>
    <property type="match status" value="1"/>
</dbReference>
<dbReference type="GO" id="GO:0046872">
    <property type="term" value="F:metal ion binding"/>
    <property type="evidence" value="ECO:0007669"/>
    <property type="project" value="UniProtKB-KW"/>
</dbReference>
<dbReference type="GO" id="GO:0016788">
    <property type="term" value="F:hydrolase activity, acting on ester bonds"/>
    <property type="evidence" value="ECO:0007669"/>
    <property type="project" value="UniProtKB-UniRule"/>
</dbReference>
<keyword evidence="3" id="KW-1185">Reference proteome</keyword>
<evidence type="ECO:0000313" key="3">
    <source>
        <dbReference type="Proteomes" id="UP000237662"/>
    </source>
</evidence>
<evidence type="ECO:0000313" key="2">
    <source>
        <dbReference type="EMBL" id="PPK88794.1"/>
    </source>
</evidence>
<accession>A0A2S6IBB0</accession>
<dbReference type="Pfam" id="PF01026">
    <property type="entry name" value="TatD_DNase"/>
    <property type="match status" value="1"/>
</dbReference>
<dbReference type="Gene3D" id="3.20.20.140">
    <property type="entry name" value="Metal-dependent hydrolases"/>
    <property type="match status" value="1"/>
</dbReference>
<comment type="caution">
    <text evidence="2">The sequence shown here is derived from an EMBL/GenBank/DDBJ whole genome shotgun (WGS) entry which is preliminary data.</text>
</comment>
<dbReference type="PIRSF" id="PIRSF005295">
    <property type="entry name" value="UCP005295_TatD"/>
    <property type="match status" value="1"/>
</dbReference>
<protein>
    <recommendedName>
        <fullName evidence="4">TatD DNase family protein</fullName>
    </recommendedName>
</protein>
<evidence type="ECO:0000256" key="1">
    <source>
        <dbReference type="PIRNR" id="PIRNR005295"/>
    </source>
</evidence>
<reference evidence="2 3" key="1">
    <citation type="submission" date="2018-02" db="EMBL/GenBank/DDBJ databases">
        <title>Genomic Encyclopedia of Archaeal and Bacterial Type Strains, Phase II (KMG-II): from individual species to whole genera.</title>
        <authorList>
            <person name="Goeker M."/>
        </authorList>
    </citation>
    <scope>NUCLEOTIDE SEQUENCE [LARGE SCALE GENOMIC DNA]</scope>
    <source>
        <strain evidence="2 3">DSM 29526</strain>
    </source>
</reference>
<dbReference type="InterPro" id="IPR001130">
    <property type="entry name" value="TatD-like"/>
</dbReference>
<keyword evidence="1" id="KW-0479">Metal-binding</keyword>
<sequence length="300" mass="34001">MQFIDPHVHMVSRTTDDYEAMSAAGIVALIEPAFWLGQPRTAVGSFRDYFSTLVGWERFRSSQFGIRHYCTIGLNSKEANNEPLAEAVMDLLPLFASKEGVVAIGEIGYDDQTEAEDKYFRQQIDLAKELDLPILIHTPHRDKKNGTYRSMDVLEEHGCDPTKVIIDHCNEETAQEVLDRGYWTAFTIYPGTKMGNERMVDLMKHYGPERIIVDSSADWGISDPLSVPKTAALMFQRGISEADVRKVTYQNALTAYSQSGQMREEHWLDAPEIDRSQLFSGNSVLRNGRKTERTDNVVEN</sequence>
<dbReference type="Proteomes" id="UP000237662">
    <property type="component" value="Unassembled WGS sequence"/>
</dbReference>
<dbReference type="PANTHER" id="PTHR42658">
    <property type="entry name" value="HYDROLASE TATD"/>
    <property type="match status" value="1"/>
</dbReference>
<dbReference type="PANTHER" id="PTHR42658:SF1">
    <property type="entry name" value="HYDROLASE TATD"/>
    <property type="match status" value="1"/>
</dbReference>
<gene>
    <name evidence="2" type="ORF">CLV84_1766</name>
</gene>
<organism evidence="2 3">
    <name type="scientific">Neolewinella xylanilytica</name>
    <dbReference type="NCBI Taxonomy" id="1514080"/>
    <lineage>
        <taxon>Bacteria</taxon>
        <taxon>Pseudomonadati</taxon>
        <taxon>Bacteroidota</taxon>
        <taxon>Saprospiria</taxon>
        <taxon>Saprospirales</taxon>
        <taxon>Lewinellaceae</taxon>
        <taxon>Neolewinella</taxon>
    </lineage>
</organism>
<dbReference type="AlphaFoldDB" id="A0A2S6IBB0"/>
<dbReference type="SUPFAM" id="SSF51556">
    <property type="entry name" value="Metallo-dependent hydrolases"/>
    <property type="match status" value="1"/>
</dbReference>
<name>A0A2S6IBB0_9BACT</name>
<dbReference type="RefSeq" id="WP_104419326.1">
    <property type="nucleotide sequence ID" value="NZ_PTJC01000005.1"/>
</dbReference>
<keyword evidence="1" id="KW-0378">Hydrolase</keyword>
<dbReference type="InterPro" id="IPR032466">
    <property type="entry name" value="Metal_Hydrolase"/>
</dbReference>
<proteinExistence type="inferred from homology"/>